<dbReference type="RefSeq" id="WP_055428628.1">
    <property type="nucleotide sequence ID" value="NZ_CP015105.1"/>
</dbReference>
<gene>
    <name evidence="2" type="ORF">A3L14_04740</name>
    <name evidence="3" type="ORF">AMR53_01735</name>
    <name evidence="4" type="ORF">SAMN05216170_1019</name>
</gene>
<evidence type="ECO:0000313" key="2">
    <source>
        <dbReference type="EMBL" id="ASJ12236.1"/>
    </source>
</evidence>
<feature type="transmembrane region" description="Helical" evidence="1">
    <location>
        <begin position="7"/>
        <end position="29"/>
    </location>
</feature>
<dbReference type="EMBL" id="CP015105">
    <property type="protein sequence ID" value="ASJ12236.1"/>
    <property type="molecule type" value="Genomic_DNA"/>
</dbReference>
<dbReference type="Proteomes" id="UP000051862">
    <property type="component" value="Unassembled WGS sequence"/>
</dbReference>
<feature type="transmembrane region" description="Helical" evidence="1">
    <location>
        <begin position="100"/>
        <end position="120"/>
    </location>
</feature>
<dbReference type="Proteomes" id="UP000182125">
    <property type="component" value="Unassembled WGS sequence"/>
</dbReference>
<dbReference type="EMBL" id="LIXN01000003">
    <property type="protein sequence ID" value="KQH82975.1"/>
    <property type="molecule type" value="Genomic_DNA"/>
</dbReference>
<feature type="transmembrane region" description="Helical" evidence="1">
    <location>
        <begin position="221"/>
        <end position="240"/>
    </location>
</feature>
<dbReference type="OrthoDB" id="31576at2157"/>
<protein>
    <submittedName>
        <fullName evidence="4">Cytochrome c biogenesis protein CcdA</fullName>
    </submittedName>
    <submittedName>
        <fullName evidence="3">Electron transporter</fullName>
    </submittedName>
</protein>
<dbReference type="PATRIC" id="fig|277988.4.peg.365"/>
<evidence type="ECO:0000313" key="3">
    <source>
        <dbReference type="EMBL" id="KQH82975.1"/>
    </source>
</evidence>
<dbReference type="PANTHER" id="PTHR31272:SF9">
    <property type="entry name" value="BLL1027 PROTEIN"/>
    <property type="match status" value="1"/>
</dbReference>
<dbReference type="InterPro" id="IPR051790">
    <property type="entry name" value="Cytochrome_c-biogenesis_DsbD"/>
</dbReference>
<reference evidence="4 6" key="3">
    <citation type="submission" date="2016-10" db="EMBL/GenBank/DDBJ databases">
        <authorList>
            <person name="de Groot N.N."/>
        </authorList>
    </citation>
    <scope>NUCLEOTIDE SEQUENCE [LARGE SCALE GENOMIC DNA]</scope>
    <source>
        <strain evidence="4 6">OGL-20</strain>
    </source>
</reference>
<evidence type="ECO:0000313" key="7">
    <source>
        <dbReference type="Proteomes" id="UP000250136"/>
    </source>
</evidence>
<keyword evidence="1" id="KW-0472">Membrane</keyword>
<evidence type="ECO:0000256" key="1">
    <source>
        <dbReference type="SAM" id="Phobius"/>
    </source>
</evidence>
<dbReference type="Proteomes" id="UP000250136">
    <property type="component" value="Chromosome"/>
</dbReference>
<reference evidence="2 7" key="2">
    <citation type="submission" date="2016-04" db="EMBL/GenBank/DDBJ databases">
        <title>Complete genome sequence of Thermococcus thioreducens type strain OGL-20P.</title>
        <authorList>
            <person name="Oger P.M."/>
        </authorList>
    </citation>
    <scope>NUCLEOTIDE SEQUENCE [LARGE SCALE GENOMIC DNA]</scope>
    <source>
        <strain evidence="2 7">OGL-20P</strain>
    </source>
</reference>
<dbReference type="AlphaFoldDB" id="A0A0Q2MTB3"/>
<accession>A0A0Q2MTB3</accession>
<keyword evidence="7" id="KW-1185">Reference proteome</keyword>
<proteinExistence type="predicted"/>
<evidence type="ECO:0000313" key="6">
    <source>
        <dbReference type="Proteomes" id="UP000182125"/>
    </source>
</evidence>
<organism evidence="3 5">
    <name type="scientific">Thermococcus thioreducens</name>
    <dbReference type="NCBI Taxonomy" id="277988"/>
    <lineage>
        <taxon>Archaea</taxon>
        <taxon>Methanobacteriati</taxon>
        <taxon>Methanobacteriota</taxon>
        <taxon>Thermococci</taxon>
        <taxon>Thermococcales</taxon>
        <taxon>Thermococcaceae</taxon>
        <taxon>Thermococcus</taxon>
    </lineage>
</organism>
<feature type="transmembrane region" description="Helical" evidence="1">
    <location>
        <begin position="69"/>
        <end position="94"/>
    </location>
</feature>
<feature type="transmembrane region" description="Helical" evidence="1">
    <location>
        <begin position="35"/>
        <end position="57"/>
    </location>
</feature>
<dbReference type="STRING" id="277988.SAMN05216170_1019"/>
<dbReference type="GeneID" id="33333704"/>
<name>A0A0Q2MTB3_9EURY</name>
<dbReference type="EMBL" id="FOIW01000001">
    <property type="protein sequence ID" value="SEV94409.1"/>
    <property type="molecule type" value="Genomic_DNA"/>
</dbReference>
<sequence length="242" mass="25927">MRSEIKGLAIILLASFGVSSLALWALGMVDFVPKFFALAMSDSINPCTFVIYTMLLIALSVREISKKRLYFIGSAFIAAVYISYYLLGVGLLYFAGYLPLWVAGVAAIVFGAYTIATGLMEKSRVGDKSKIRRKIFSSDATAIGAFTLGVIVSTTLLPCSAGSYLVYAIIISKAGKALAFLLLALYNLVFVLPLVVILLAMGSVTESKRFSQAMVRHSRELSVIAGLLLIAIGVWVLAGASL</sequence>
<evidence type="ECO:0000313" key="4">
    <source>
        <dbReference type="EMBL" id="SEV94409.1"/>
    </source>
</evidence>
<reference evidence="3 5" key="1">
    <citation type="submission" date="2015-08" db="EMBL/GenBank/DDBJ databases">
        <title>Thermococcus thioreducens DSM 14981 genome sequencing.</title>
        <authorList>
            <person name="Hong S.-J."/>
            <person name="Kim M.-C."/>
            <person name="Shin J.-H."/>
        </authorList>
    </citation>
    <scope>NUCLEOTIDE SEQUENCE [LARGE SCALE GENOMIC DNA]</scope>
    <source>
        <strain evidence="3 5">DSM 14981</strain>
    </source>
</reference>
<dbReference type="PANTHER" id="PTHR31272">
    <property type="entry name" value="CYTOCHROME C-TYPE BIOGENESIS PROTEIN HI_1454-RELATED"/>
    <property type="match status" value="1"/>
</dbReference>
<keyword evidence="1" id="KW-1133">Transmembrane helix</keyword>
<feature type="transmembrane region" description="Helical" evidence="1">
    <location>
        <begin position="177"/>
        <end position="200"/>
    </location>
</feature>
<evidence type="ECO:0000313" key="5">
    <source>
        <dbReference type="Proteomes" id="UP000051862"/>
    </source>
</evidence>
<keyword evidence="1" id="KW-0812">Transmembrane</keyword>
<dbReference type="KEGG" id="ttd:A3L14_04740"/>
<feature type="transmembrane region" description="Helical" evidence="1">
    <location>
        <begin position="141"/>
        <end position="171"/>
    </location>
</feature>